<protein>
    <recommendedName>
        <fullName evidence="3">Metal-binding protein</fullName>
    </recommendedName>
</protein>
<proteinExistence type="predicted"/>
<sequence length="129" mass="14314">MTKSTLFVCKSCCFSEDHPEDQPADGAVLLEKVQTHQSNNPEFNNIRVQPTSCLWDCGRACVIAFSASRKPTYVFSTVSLESAPALLQFAQKHTQSKTGNIPYDKFPEELKEIPITKVPGITHEAPESE</sequence>
<dbReference type="OrthoDB" id="424426at2"/>
<dbReference type="Proteomes" id="UP000271624">
    <property type="component" value="Unassembled WGS sequence"/>
</dbReference>
<dbReference type="InterPro" id="IPR012863">
    <property type="entry name" value="DUF1636"/>
</dbReference>
<organism evidence="1 2">
    <name type="scientific">Dulcicalothrix desertica PCC 7102</name>
    <dbReference type="NCBI Taxonomy" id="232991"/>
    <lineage>
        <taxon>Bacteria</taxon>
        <taxon>Bacillati</taxon>
        <taxon>Cyanobacteriota</taxon>
        <taxon>Cyanophyceae</taxon>
        <taxon>Nostocales</taxon>
        <taxon>Calotrichaceae</taxon>
        <taxon>Dulcicalothrix</taxon>
    </lineage>
</organism>
<evidence type="ECO:0000313" key="1">
    <source>
        <dbReference type="EMBL" id="RUT02373.1"/>
    </source>
</evidence>
<dbReference type="AlphaFoldDB" id="A0A433V8F5"/>
<evidence type="ECO:0008006" key="3">
    <source>
        <dbReference type="Google" id="ProtNLM"/>
    </source>
</evidence>
<dbReference type="RefSeq" id="WP_127084106.1">
    <property type="nucleotide sequence ID" value="NZ_RSCL01000016.1"/>
</dbReference>
<comment type="caution">
    <text evidence="1">The sequence shown here is derived from an EMBL/GenBank/DDBJ whole genome shotgun (WGS) entry which is preliminary data.</text>
</comment>
<keyword evidence="2" id="KW-1185">Reference proteome</keyword>
<reference evidence="1" key="2">
    <citation type="journal article" date="2019" name="Genome Biol. Evol.">
        <title>Day and night: Metabolic profiles and evolutionary relationships of six axenic non-marine cyanobacteria.</title>
        <authorList>
            <person name="Will S.E."/>
            <person name="Henke P."/>
            <person name="Boedeker C."/>
            <person name="Huang S."/>
            <person name="Brinkmann H."/>
            <person name="Rohde M."/>
            <person name="Jarek M."/>
            <person name="Friedl T."/>
            <person name="Seufert S."/>
            <person name="Schumacher M."/>
            <person name="Overmann J."/>
            <person name="Neumann-Schaal M."/>
            <person name="Petersen J."/>
        </authorList>
    </citation>
    <scope>NUCLEOTIDE SEQUENCE [LARGE SCALE GENOMIC DNA]</scope>
    <source>
        <strain evidence="1">PCC 7102</strain>
    </source>
</reference>
<reference evidence="1" key="1">
    <citation type="submission" date="2018-12" db="EMBL/GenBank/DDBJ databases">
        <authorList>
            <person name="Will S."/>
            <person name="Neumann-Schaal M."/>
            <person name="Henke P."/>
        </authorList>
    </citation>
    <scope>NUCLEOTIDE SEQUENCE</scope>
    <source>
        <strain evidence="1">PCC 7102</strain>
    </source>
</reference>
<name>A0A433V8F5_9CYAN</name>
<dbReference type="EMBL" id="RSCL01000016">
    <property type="protein sequence ID" value="RUT02373.1"/>
    <property type="molecule type" value="Genomic_DNA"/>
</dbReference>
<dbReference type="Pfam" id="PF07845">
    <property type="entry name" value="DUF1636"/>
    <property type="match status" value="1"/>
</dbReference>
<gene>
    <name evidence="1" type="ORF">DSM106972_058510</name>
</gene>
<evidence type="ECO:0000313" key="2">
    <source>
        <dbReference type="Proteomes" id="UP000271624"/>
    </source>
</evidence>
<accession>A0A433V8F5</accession>